<evidence type="ECO:0000256" key="6">
    <source>
        <dbReference type="ARBA" id="ARBA00022989"/>
    </source>
</evidence>
<evidence type="ECO:0000313" key="13">
    <source>
        <dbReference type="EnsemblMetazoa" id="XP_016983876.1"/>
    </source>
</evidence>
<dbReference type="PANTHER" id="PTHR47143">
    <property type="entry name" value="TRANSIENT RECEPTOR POTENTIAL CATION CHANNEL PROTEIN PAINLESS"/>
    <property type="match status" value="1"/>
</dbReference>
<feature type="transmembrane region" description="Helical" evidence="11">
    <location>
        <begin position="516"/>
        <end position="537"/>
    </location>
</feature>
<name>A0A6P4FEB2_DRORH</name>
<feature type="transmembrane region" description="Helical" evidence="11">
    <location>
        <begin position="610"/>
        <end position="632"/>
    </location>
</feature>
<dbReference type="GO" id="GO:0005216">
    <property type="term" value="F:monoatomic ion channel activity"/>
    <property type="evidence" value="ECO:0007669"/>
    <property type="project" value="InterPro"/>
</dbReference>
<keyword evidence="2" id="KW-0813">Transport</keyword>
<keyword evidence="3" id="KW-0716">Sensory transduction</keyword>
<evidence type="ECO:0000259" key="12">
    <source>
        <dbReference type="Pfam" id="PF00520"/>
    </source>
</evidence>
<keyword evidence="9 11" id="KW-0472">Membrane</keyword>
<keyword evidence="8" id="KW-0406">Ion transport</keyword>
<comment type="subcellular location">
    <subcellularLocation>
        <location evidence="1">Membrane</location>
        <topology evidence="1">Multi-pass membrane protein</topology>
    </subcellularLocation>
</comment>
<evidence type="ECO:0000256" key="5">
    <source>
        <dbReference type="ARBA" id="ARBA00022737"/>
    </source>
</evidence>
<keyword evidence="6 11" id="KW-1133">Transmembrane helix</keyword>
<organism evidence="15">
    <name type="scientific">Drosophila rhopaloa</name>
    <name type="common">Fruit fly</name>
    <dbReference type="NCBI Taxonomy" id="1041015"/>
    <lineage>
        <taxon>Eukaryota</taxon>
        <taxon>Metazoa</taxon>
        <taxon>Ecdysozoa</taxon>
        <taxon>Arthropoda</taxon>
        <taxon>Hexapoda</taxon>
        <taxon>Insecta</taxon>
        <taxon>Pterygota</taxon>
        <taxon>Neoptera</taxon>
        <taxon>Endopterygota</taxon>
        <taxon>Diptera</taxon>
        <taxon>Brachycera</taxon>
        <taxon>Muscomorpha</taxon>
        <taxon>Ephydroidea</taxon>
        <taxon>Drosophilidae</taxon>
        <taxon>Drosophila</taxon>
        <taxon>Sophophora</taxon>
    </lineage>
</organism>
<dbReference type="GO" id="GO:0034703">
    <property type="term" value="C:cation channel complex"/>
    <property type="evidence" value="ECO:0007669"/>
    <property type="project" value="UniProtKB-ARBA"/>
</dbReference>
<protein>
    <submittedName>
        <fullName evidence="15">Transient receptor potential cation channel protein painless-like isoform X1</fullName>
    </submittedName>
</protein>
<keyword evidence="14" id="KW-1185">Reference proteome</keyword>
<feature type="transmembrane region" description="Helical" evidence="11">
    <location>
        <begin position="546"/>
        <end position="564"/>
    </location>
</feature>
<sequence>MIRLQNGLVVGWIFTKKTTEMDLTNCGFIDSQATLSAALAKKDIRLFVEALDSGAQAALQDDRHTCIYEKALSTPGCRDFIEACIDHGCQVNYINQKLNKAAINYAADSRDPGNLAALLRYRAGAKVRVNRKYAQLTPLNSLAKNLTEENASDVLSCIKLLLDYGASPNIIDQADFTPLHHVLRKSKVKAQKRELVQLFVNHPELDIDSHRNGEVRRLLEEQFPELALPKERLSGTEIDGQTLRQTLRYGEDGLFEQQFAEYLQSHEGNADNQDEFFSLLQESIKLGKHNAFEAIIASGVDINSKPDKTNEATIVELAVICGNWQALERLLKEPNLRLNSKSRLLNAVIGRLEETPYESFNHQRCFDLLLENDCVDVNEADTGRQVPLSYAVKYRNTTAIQKLLKHGAYIGSRSSFGTLPIKDMPPEVLEEHFDSCITTNGEKSGERNFEINIDFKNLIRQERDIGVGKPAAPSNQLHDEMAPIAFIAETKELRHLLHHPVISSFLFLKWHRLSTIFYINFLLYSLFTASIITHTLLKFHESDHRALTALFGIFSWLGIGYLIIREAIQFMMSPVRYLLSITNIMEVVLIILSICTCIESNFDKETKRVLAVSTILLVSIEFCLLVGSLPVLSISTHMLMLREVSSSFLKCFALYSIFVLTFSLCFYILFGKPMEDSATLDQDSGKEEEDGGDFNTFTKPIEALIKTIVMLTGEFDAGDIKFTSIYTYLIFLLFVFFMTIVLFNLLNGLAVSDTQVIKAQAELNGAICRTNVLSRYEQVLTAHGRAGFLMGNNLLRTICQRLMNIYPNYLSLRQIIVLPNDGSQVIIPTNDPFEMRTLEGKSQASFQKLPMSAGEPQKKFLDPPLKLLPCCCSVFTGRCSQMDGRTVKMALAVIDQKNSAVQRRKKEQINDNRMKLIEHQLEQLIQLVQERN</sequence>
<evidence type="ECO:0000256" key="4">
    <source>
        <dbReference type="ARBA" id="ARBA00022692"/>
    </source>
</evidence>
<feature type="transmembrane region" description="Helical" evidence="11">
    <location>
        <begin position="725"/>
        <end position="746"/>
    </location>
</feature>
<keyword evidence="4 11" id="KW-0812">Transmembrane</keyword>
<evidence type="ECO:0000256" key="7">
    <source>
        <dbReference type="ARBA" id="ARBA00023043"/>
    </source>
</evidence>
<dbReference type="SUPFAM" id="SSF48403">
    <property type="entry name" value="Ankyrin repeat"/>
    <property type="match status" value="2"/>
</dbReference>
<dbReference type="InterPro" id="IPR052076">
    <property type="entry name" value="TRP_cation_channel"/>
</dbReference>
<dbReference type="OrthoDB" id="2157354at2759"/>
<dbReference type="InterPro" id="IPR005821">
    <property type="entry name" value="Ion_trans_dom"/>
</dbReference>
<feature type="transmembrane region" description="Helical" evidence="11">
    <location>
        <begin position="652"/>
        <end position="670"/>
    </location>
</feature>
<reference evidence="13" key="3">
    <citation type="submission" date="2025-05" db="UniProtKB">
        <authorList>
            <consortium name="EnsemblMetazoa"/>
        </authorList>
    </citation>
    <scope>IDENTIFICATION</scope>
</reference>
<keyword evidence="7" id="KW-0040">ANK repeat</keyword>
<dbReference type="CTD" id="37985"/>
<dbReference type="GeneID" id="108047953"/>
<dbReference type="Gene3D" id="1.10.287.70">
    <property type="match status" value="1"/>
</dbReference>
<evidence type="ECO:0000256" key="9">
    <source>
        <dbReference type="ARBA" id="ARBA00023136"/>
    </source>
</evidence>
<dbReference type="Gene3D" id="1.25.40.20">
    <property type="entry name" value="Ankyrin repeat-containing domain"/>
    <property type="match status" value="2"/>
</dbReference>
<dbReference type="InterPro" id="IPR036770">
    <property type="entry name" value="Ankyrin_rpt-contain_sf"/>
</dbReference>
<gene>
    <name evidence="15" type="primary">LOC108047953</name>
    <name evidence="13" type="synonym">108047953</name>
</gene>
<accession>A0A6P4FEB2</accession>
<evidence type="ECO:0000256" key="3">
    <source>
        <dbReference type="ARBA" id="ARBA00022606"/>
    </source>
</evidence>
<evidence type="ECO:0000256" key="8">
    <source>
        <dbReference type="ARBA" id="ARBA00023065"/>
    </source>
</evidence>
<evidence type="ECO:0000256" key="2">
    <source>
        <dbReference type="ARBA" id="ARBA00022448"/>
    </source>
</evidence>
<dbReference type="SUPFAM" id="SSF81324">
    <property type="entry name" value="Voltage-gated potassium channels"/>
    <property type="match status" value="1"/>
</dbReference>
<evidence type="ECO:0000256" key="11">
    <source>
        <dbReference type="SAM" id="Phobius"/>
    </source>
</evidence>
<reference evidence="14" key="1">
    <citation type="journal article" date="2021" name="Elife">
        <title>Highly contiguous assemblies of 101 drosophilid genomes.</title>
        <authorList>
            <person name="Kim B.Y."/>
            <person name="Wang J.R."/>
            <person name="Miller D.E."/>
            <person name="Barmina O."/>
            <person name="Delaney E."/>
            <person name="Thompson A."/>
            <person name="Comeault A.A."/>
            <person name="Peede D."/>
            <person name="D'Agostino E.R."/>
            <person name="Pelaez J."/>
            <person name="Aguilar J.M."/>
            <person name="Haji D."/>
            <person name="Matsunaga T."/>
            <person name="Armstrong E.E."/>
            <person name="Zych M."/>
            <person name="Ogawa Y."/>
            <person name="Stamenkovic-Radak M."/>
            <person name="Jelic M."/>
            <person name="Veselinovic M.S."/>
            <person name="Tanaskovic M."/>
            <person name="Eric P."/>
            <person name="Gao J.J."/>
            <person name="Katoh T.K."/>
            <person name="Toda M.J."/>
            <person name="Watabe H."/>
            <person name="Watada M."/>
            <person name="Davis J.S."/>
            <person name="Moyle L.C."/>
            <person name="Manoli G."/>
            <person name="Bertolini E."/>
            <person name="Kostal V."/>
            <person name="Hawley R.S."/>
            <person name="Takahashi A."/>
            <person name="Jones C.D."/>
            <person name="Price D.K."/>
            <person name="Whiteman N."/>
            <person name="Kopp A."/>
            <person name="Matute D.R."/>
            <person name="Petrov D.A."/>
        </authorList>
    </citation>
    <scope>NUCLEOTIDE SEQUENCE [LARGE SCALE GENOMIC DNA]</scope>
</reference>
<proteinExistence type="predicted"/>
<feature type="domain" description="Ion transport" evidence="12">
    <location>
        <begin position="518"/>
        <end position="761"/>
    </location>
</feature>
<evidence type="ECO:0000313" key="14">
    <source>
        <dbReference type="Proteomes" id="UP001652680"/>
    </source>
</evidence>
<evidence type="ECO:0000313" key="15">
    <source>
        <dbReference type="RefSeq" id="XP_016983876.1"/>
    </source>
</evidence>
<dbReference type="Pfam" id="PF00520">
    <property type="entry name" value="Ion_trans"/>
    <property type="match status" value="1"/>
</dbReference>
<dbReference type="Proteomes" id="UP001652680">
    <property type="component" value="Unassembled WGS sequence"/>
</dbReference>
<dbReference type="InterPro" id="IPR002110">
    <property type="entry name" value="Ankyrin_rpt"/>
</dbReference>
<dbReference type="EnsemblMetazoa" id="XM_017128387.1">
    <property type="protein sequence ID" value="XP_016983876.1"/>
    <property type="gene ID" value="LOC108047953"/>
</dbReference>
<keyword evidence="10" id="KW-0407">Ion channel</keyword>
<dbReference type="PANTHER" id="PTHR47143:SF4">
    <property type="entry name" value="TRANSIENT RECEPTOR POTENTIAL CATION CHANNEL PROTEIN PAINLESS"/>
    <property type="match status" value="1"/>
</dbReference>
<reference evidence="15" key="2">
    <citation type="submission" date="2025-04" db="UniProtKB">
        <authorList>
            <consortium name="RefSeq"/>
        </authorList>
    </citation>
    <scope>IDENTIFICATION</scope>
</reference>
<evidence type="ECO:0000256" key="10">
    <source>
        <dbReference type="ARBA" id="ARBA00023303"/>
    </source>
</evidence>
<evidence type="ECO:0000256" key="1">
    <source>
        <dbReference type="ARBA" id="ARBA00004141"/>
    </source>
</evidence>
<dbReference type="AlphaFoldDB" id="A0A6P4FEB2"/>
<dbReference type="RefSeq" id="XP_016983876.1">
    <property type="nucleotide sequence ID" value="XM_017128387.1"/>
</dbReference>
<keyword evidence="5" id="KW-0677">Repeat</keyword>
<dbReference type="SMART" id="SM00248">
    <property type="entry name" value="ANK"/>
    <property type="match status" value="6"/>
</dbReference>
<feature type="transmembrane region" description="Helical" evidence="11">
    <location>
        <begin position="576"/>
        <end position="598"/>
    </location>
</feature>